<dbReference type="GO" id="GO:0006811">
    <property type="term" value="P:monoatomic ion transport"/>
    <property type="evidence" value="ECO:0007669"/>
    <property type="project" value="InterPro"/>
</dbReference>
<keyword evidence="1" id="KW-0472">Membrane</keyword>
<feature type="transmembrane region" description="Helical" evidence="1">
    <location>
        <begin position="77"/>
        <end position="99"/>
    </location>
</feature>
<keyword evidence="1" id="KW-1133">Transmembrane helix</keyword>
<gene>
    <name evidence="2" type="ORF">SAMN00777080_3228</name>
</gene>
<evidence type="ECO:0000313" key="2">
    <source>
        <dbReference type="EMBL" id="SMD44604.1"/>
    </source>
</evidence>
<dbReference type="OrthoDB" id="305351at2"/>
<evidence type="ECO:0008006" key="4">
    <source>
        <dbReference type="Google" id="ProtNLM"/>
    </source>
</evidence>
<keyword evidence="1" id="KW-0812">Transmembrane</keyword>
<sequence length="614" mass="69017">MSKLFWRKLRRIITKEKFALAPVSVQLVAIFIASASVIILLSPFLGDLSTSYRLFADPSSYANAKGPLQLTVGLVQVLIGLVLFSFIISVMSAALTTLIDNIKSGSLPYLKKGHIIIVNFNVKLPLILDQLNIRAKDRGEFEDVILLFSDPELVKFFRTQYQNERWSNLDVFVRQGDVLAFKTFDRLSVFNASGIVILLPDHIENDFESDNFNLKILTTLSNNHTFFQHLSERHINRRPLKCSIELSNNPDCARIAKELTSTESGSFFAVITPGDVIGSILSRAKVDVVYYKVFFEILSFDGSTVHFVDPKRFSPTGKLTGKSFKELLLSFEGGTLLGFSGVTNEGRFQINLCPFGETLKSTDWLLFLTTNIKEIKYTPVSMSVEIQKSPHILAPNEVASKNICVIGDAWPLGNIHDFIDVSSLAALEEASFVFKNPSDYFEPKFLKRLHEGNFDNIIINLNDELGFRLTMLLISSNQKNQAFLSKIVSILNDPVTEQLLSRKVLRSNTVLSHKLSARYIAQIAFQKNLDLLFSELAYAEGAEFQLLEVGRHIPKELLTDANTIRALLTAHRMVYVGTVDMEQNINLEATSFEGIKQILVLIHHNDTLNITDIK</sequence>
<name>A0A1W2H774_9BACT</name>
<evidence type="ECO:0000256" key="1">
    <source>
        <dbReference type="SAM" id="Phobius"/>
    </source>
</evidence>
<dbReference type="PANTHER" id="PTHR31563:SF10">
    <property type="entry name" value="ION CHANNEL POLLUX-RELATED"/>
    <property type="match status" value="1"/>
</dbReference>
<dbReference type="Gene3D" id="3.40.50.720">
    <property type="entry name" value="NAD(P)-binding Rossmann-like Domain"/>
    <property type="match status" value="1"/>
</dbReference>
<dbReference type="AlphaFoldDB" id="A0A1W2H774"/>
<dbReference type="Proteomes" id="UP000192333">
    <property type="component" value="Chromosome I"/>
</dbReference>
<reference evidence="3" key="1">
    <citation type="submission" date="2017-04" db="EMBL/GenBank/DDBJ databases">
        <authorList>
            <person name="Varghese N."/>
            <person name="Submissions S."/>
        </authorList>
    </citation>
    <scope>NUCLEOTIDE SEQUENCE [LARGE SCALE GENOMIC DNA]</scope>
    <source>
        <strain evidence="3">DSM 16537</strain>
    </source>
</reference>
<dbReference type="InterPro" id="IPR044849">
    <property type="entry name" value="CASTOR/POLLUX/SYM8-like"/>
</dbReference>
<feature type="transmembrane region" description="Helical" evidence="1">
    <location>
        <begin position="20"/>
        <end position="45"/>
    </location>
</feature>
<dbReference type="RefSeq" id="WP_084121401.1">
    <property type="nucleotide sequence ID" value="NZ_LT838813.1"/>
</dbReference>
<dbReference type="STRING" id="758820.SAMN00777080_3228"/>
<keyword evidence="3" id="KW-1185">Reference proteome</keyword>
<proteinExistence type="predicted"/>
<dbReference type="EMBL" id="LT838813">
    <property type="protein sequence ID" value="SMD44604.1"/>
    <property type="molecule type" value="Genomic_DNA"/>
</dbReference>
<organism evidence="2 3">
    <name type="scientific">Aquiflexum balticum DSM 16537</name>
    <dbReference type="NCBI Taxonomy" id="758820"/>
    <lineage>
        <taxon>Bacteria</taxon>
        <taxon>Pseudomonadati</taxon>
        <taxon>Bacteroidota</taxon>
        <taxon>Cytophagia</taxon>
        <taxon>Cytophagales</taxon>
        <taxon>Cyclobacteriaceae</taxon>
        <taxon>Aquiflexum</taxon>
    </lineage>
</organism>
<accession>A0A1W2H774</accession>
<evidence type="ECO:0000313" key="3">
    <source>
        <dbReference type="Proteomes" id="UP000192333"/>
    </source>
</evidence>
<protein>
    <recommendedName>
        <fullName evidence="4">Castor and Pollux, part of voltage-gated ion channel</fullName>
    </recommendedName>
</protein>
<dbReference type="PANTHER" id="PTHR31563">
    <property type="entry name" value="ION CHANNEL POLLUX-RELATED"/>
    <property type="match status" value="1"/>
</dbReference>